<feature type="chain" id="PRO_5009314142" evidence="5">
    <location>
        <begin position="19"/>
        <end position="114"/>
    </location>
</feature>
<keyword evidence="3" id="KW-0408">Iron</keyword>
<keyword evidence="4" id="KW-0560">Oxidoreductase</keyword>
<dbReference type="SUPFAM" id="SSF48264">
    <property type="entry name" value="Cytochrome P450"/>
    <property type="match status" value="1"/>
</dbReference>
<keyword evidence="6" id="KW-1185">Reference proteome</keyword>
<evidence type="ECO:0000313" key="6">
    <source>
        <dbReference type="Proteomes" id="UP000095287"/>
    </source>
</evidence>
<proteinExistence type="inferred from homology"/>
<dbReference type="Proteomes" id="UP000095287">
    <property type="component" value="Unplaced"/>
</dbReference>
<dbReference type="WBParaSite" id="L893_g31691.t1">
    <property type="protein sequence ID" value="L893_g31691.t1"/>
    <property type="gene ID" value="L893_g31691"/>
</dbReference>
<keyword evidence="2" id="KW-0479">Metal-binding</keyword>
<evidence type="ECO:0000256" key="2">
    <source>
        <dbReference type="ARBA" id="ARBA00022723"/>
    </source>
</evidence>
<evidence type="ECO:0000256" key="4">
    <source>
        <dbReference type="ARBA" id="ARBA00023033"/>
    </source>
</evidence>
<dbReference type="InterPro" id="IPR002401">
    <property type="entry name" value="Cyt_P450_E_grp-I"/>
</dbReference>
<dbReference type="Gene3D" id="1.10.630.10">
    <property type="entry name" value="Cytochrome P450"/>
    <property type="match status" value="1"/>
</dbReference>
<protein>
    <submittedName>
        <fullName evidence="7">STAS domain-containing protein</fullName>
    </submittedName>
</protein>
<accession>A0A1I8A1B6</accession>
<feature type="signal peptide" evidence="5">
    <location>
        <begin position="1"/>
        <end position="18"/>
    </location>
</feature>
<keyword evidence="5" id="KW-0732">Signal</keyword>
<evidence type="ECO:0000256" key="1">
    <source>
        <dbReference type="ARBA" id="ARBA00010617"/>
    </source>
</evidence>
<comment type="similarity">
    <text evidence="1">Belongs to the cytochrome P450 family.</text>
</comment>
<dbReference type="InterPro" id="IPR036396">
    <property type="entry name" value="Cyt_P450_sf"/>
</dbReference>
<dbReference type="GO" id="GO:0020037">
    <property type="term" value="F:heme binding"/>
    <property type="evidence" value="ECO:0007669"/>
    <property type="project" value="InterPro"/>
</dbReference>
<evidence type="ECO:0000313" key="7">
    <source>
        <dbReference type="WBParaSite" id="L893_g31691.t1"/>
    </source>
</evidence>
<name>A0A1I8A1B6_9BILA</name>
<dbReference type="PANTHER" id="PTHR24300:SF375">
    <property type="entry name" value="CYTOCHROME P450 FAMILY"/>
    <property type="match status" value="1"/>
</dbReference>
<evidence type="ECO:0000256" key="3">
    <source>
        <dbReference type="ARBA" id="ARBA00023004"/>
    </source>
</evidence>
<evidence type="ECO:0000256" key="5">
    <source>
        <dbReference type="SAM" id="SignalP"/>
    </source>
</evidence>
<dbReference type="InterPro" id="IPR001128">
    <property type="entry name" value="Cyt_P450"/>
</dbReference>
<organism evidence="6 7">
    <name type="scientific">Steinernema glaseri</name>
    <dbReference type="NCBI Taxonomy" id="37863"/>
    <lineage>
        <taxon>Eukaryota</taxon>
        <taxon>Metazoa</taxon>
        <taxon>Ecdysozoa</taxon>
        <taxon>Nematoda</taxon>
        <taxon>Chromadorea</taxon>
        <taxon>Rhabditida</taxon>
        <taxon>Tylenchina</taxon>
        <taxon>Panagrolaimomorpha</taxon>
        <taxon>Strongyloidoidea</taxon>
        <taxon>Steinernematidae</taxon>
        <taxon>Steinernema</taxon>
    </lineage>
</organism>
<dbReference type="PRINTS" id="PR00463">
    <property type="entry name" value="EP450I"/>
</dbReference>
<dbReference type="GO" id="GO:0005737">
    <property type="term" value="C:cytoplasm"/>
    <property type="evidence" value="ECO:0007669"/>
    <property type="project" value="TreeGrafter"/>
</dbReference>
<dbReference type="AlphaFoldDB" id="A0A1I8A1B6"/>
<dbReference type="GO" id="GO:0006805">
    <property type="term" value="P:xenobiotic metabolic process"/>
    <property type="evidence" value="ECO:0007669"/>
    <property type="project" value="TreeGrafter"/>
</dbReference>
<keyword evidence="4" id="KW-0503">Monooxygenase</keyword>
<dbReference type="PANTHER" id="PTHR24300">
    <property type="entry name" value="CYTOCHROME P450 508A4-RELATED"/>
    <property type="match status" value="1"/>
</dbReference>
<dbReference type="Pfam" id="PF00067">
    <property type="entry name" value="p450"/>
    <property type="match status" value="1"/>
</dbReference>
<reference evidence="7" key="1">
    <citation type="submission" date="2016-11" db="UniProtKB">
        <authorList>
            <consortium name="WormBaseParasite"/>
        </authorList>
    </citation>
    <scope>IDENTIFICATION</scope>
</reference>
<sequence length="114" mass="12698">MLSICALLICSLPILVAAFYLHTRKYPPGPLPFPLIGNAPQVVIGHLLGKTVPELLVEWKKKYGNVVTIWLGPSPTVCVLDYELALQTYVKNGDAYVGRQHIPLVDEMRGRLFK</sequence>
<dbReference type="GO" id="GO:0005506">
    <property type="term" value="F:iron ion binding"/>
    <property type="evidence" value="ECO:0007669"/>
    <property type="project" value="InterPro"/>
</dbReference>
<dbReference type="GO" id="GO:0006082">
    <property type="term" value="P:organic acid metabolic process"/>
    <property type="evidence" value="ECO:0007669"/>
    <property type="project" value="TreeGrafter"/>
</dbReference>
<dbReference type="InterPro" id="IPR050182">
    <property type="entry name" value="Cytochrome_P450_fam2"/>
</dbReference>
<dbReference type="GO" id="GO:0016712">
    <property type="term" value="F:oxidoreductase activity, acting on paired donors, with incorporation or reduction of molecular oxygen, reduced flavin or flavoprotein as one donor, and incorporation of one atom of oxygen"/>
    <property type="evidence" value="ECO:0007669"/>
    <property type="project" value="TreeGrafter"/>
</dbReference>